<dbReference type="AlphaFoldDB" id="A0A7X7R6C6"/>
<reference evidence="3 4" key="1">
    <citation type="journal article" date="2020" name="Biotechnol. Biofuels">
        <title>New insights from the biogas microbiome by comprehensive genome-resolved metagenomics of nearly 1600 species originating from multiple anaerobic digesters.</title>
        <authorList>
            <person name="Campanaro S."/>
            <person name="Treu L."/>
            <person name="Rodriguez-R L.M."/>
            <person name="Kovalovszki A."/>
            <person name="Ziels R.M."/>
            <person name="Maus I."/>
            <person name="Zhu X."/>
            <person name="Kougias P.G."/>
            <person name="Basile A."/>
            <person name="Luo G."/>
            <person name="Schluter A."/>
            <person name="Konstantinidis K.T."/>
            <person name="Angelidaki I."/>
        </authorList>
    </citation>
    <scope>NUCLEOTIDE SEQUENCE [LARGE SCALE GENOMIC DNA]</scope>
    <source>
        <strain evidence="3">AS06rmzACSIP_256</strain>
    </source>
</reference>
<keyword evidence="3" id="KW-0449">Lipoprotein</keyword>
<keyword evidence="1" id="KW-0472">Membrane</keyword>
<organism evidence="3 4">
    <name type="scientific">Thauera phenolivorans</name>
    <dbReference type="NCBI Taxonomy" id="1792543"/>
    <lineage>
        <taxon>Bacteria</taxon>
        <taxon>Pseudomonadati</taxon>
        <taxon>Pseudomonadota</taxon>
        <taxon>Betaproteobacteria</taxon>
        <taxon>Rhodocyclales</taxon>
        <taxon>Zoogloeaceae</taxon>
        <taxon>Thauera</taxon>
    </lineage>
</organism>
<keyword evidence="1" id="KW-1133">Transmembrane helix</keyword>
<name>A0A7X7R6C6_9RHOO</name>
<dbReference type="InterPro" id="IPR051447">
    <property type="entry name" value="Lipoprotein-release_system"/>
</dbReference>
<evidence type="ECO:0000259" key="2">
    <source>
        <dbReference type="Pfam" id="PF12704"/>
    </source>
</evidence>
<comment type="caution">
    <text evidence="3">The sequence shown here is derived from an EMBL/GenBank/DDBJ whole genome shotgun (WGS) entry which is preliminary data.</text>
</comment>
<dbReference type="InterPro" id="IPR025857">
    <property type="entry name" value="MacB_PCD"/>
</dbReference>
<evidence type="ECO:0000313" key="3">
    <source>
        <dbReference type="EMBL" id="NLF52915.1"/>
    </source>
</evidence>
<feature type="non-terminal residue" evidence="3">
    <location>
        <position position="117"/>
    </location>
</feature>
<protein>
    <submittedName>
        <fullName evidence="3">Lipoprotein-releasing system transmembrane subunit LolC</fullName>
    </submittedName>
</protein>
<accession>A0A7X7R6C6</accession>
<evidence type="ECO:0000256" key="1">
    <source>
        <dbReference type="SAM" id="Phobius"/>
    </source>
</evidence>
<sequence>MRYEFLVGLRYTRSRKRAQGRNRFISFISLVSMFGIALGVAALIVVLSVMNGFQEELRTRILGVASHVQVHSPGEPVASWQQVADEAVRHGSVQAAAPYVQEQGMLSFDQTVRGTMV</sequence>
<feature type="domain" description="MacB-like periplasmic core" evidence="2">
    <location>
        <begin position="29"/>
        <end position="109"/>
    </location>
</feature>
<dbReference type="EMBL" id="JAAYYV010000015">
    <property type="protein sequence ID" value="NLF52915.1"/>
    <property type="molecule type" value="Genomic_DNA"/>
</dbReference>
<dbReference type="PANTHER" id="PTHR30489:SF0">
    <property type="entry name" value="LIPOPROTEIN-RELEASING SYSTEM TRANSMEMBRANE PROTEIN LOLE"/>
    <property type="match status" value="1"/>
</dbReference>
<dbReference type="Proteomes" id="UP000536534">
    <property type="component" value="Unassembled WGS sequence"/>
</dbReference>
<dbReference type="GO" id="GO:0098797">
    <property type="term" value="C:plasma membrane protein complex"/>
    <property type="evidence" value="ECO:0007669"/>
    <property type="project" value="TreeGrafter"/>
</dbReference>
<dbReference type="PANTHER" id="PTHR30489">
    <property type="entry name" value="LIPOPROTEIN-RELEASING SYSTEM TRANSMEMBRANE PROTEIN LOLE"/>
    <property type="match status" value="1"/>
</dbReference>
<keyword evidence="1 3" id="KW-0812">Transmembrane</keyword>
<proteinExistence type="predicted"/>
<feature type="transmembrane region" description="Helical" evidence="1">
    <location>
        <begin position="24"/>
        <end position="50"/>
    </location>
</feature>
<evidence type="ECO:0000313" key="4">
    <source>
        <dbReference type="Proteomes" id="UP000536534"/>
    </source>
</evidence>
<dbReference type="GO" id="GO:0044874">
    <property type="term" value="P:lipoprotein localization to outer membrane"/>
    <property type="evidence" value="ECO:0007669"/>
    <property type="project" value="TreeGrafter"/>
</dbReference>
<dbReference type="Pfam" id="PF12704">
    <property type="entry name" value="MacB_PCD"/>
    <property type="match status" value="1"/>
</dbReference>
<gene>
    <name evidence="3" type="ORF">GX576_00660</name>
</gene>